<dbReference type="InterPro" id="IPR007329">
    <property type="entry name" value="FMN-bd"/>
</dbReference>
<feature type="domain" description="FMN-binding" evidence="7">
    <location>
        <begin position="97"/>
        <end position="187"/>
    </location>
</feature>
<dbReference type="KEGG" id="pmic:NW74_06565"/>
<dbReference type="PANTHER" id="PTHR36118:SF1">
    <property type="entry name" value="ION-TRANSLOCATING OXIDOREDUCTASE COMPLEX SUBUNIT G"/>
    <property type="match status" value="1"/>
</dbReference>
<dbReference type="GeneID" id="93385167"/>
<keyword evidence="1 6" id="KW-0813">Transport</keyword>
<keyword evidence="10" id="KW-1185">Reference proteome</keyword>
<feature type="modified residue" description="FMN phosphoryl threonine" evidence="6">
    <location>
        <position position="170"/>
    </location>
</feature>
<dbReference type="GO" id="GO:0022900">
    <property type="term" value="P:electron transport chain"/>
    <property type="evidence" value="ECO:0007669"/>
    <property type="project" value="UniProtKB-UniRule"/>
</dbReference>
<protein>
    <recommendedName>
        <fullName evidence="6">Ion-translocating oxidoreductase complex subunit G</fullName>
        <ecNumber evidence="6">7.-.-.-</ecNumber>
    </recommendedName>
    <alternativeName>
        <fullName evidence="6">Rnf electron transport complex subunit G</fullName>
    </alternativeName>
</protein>
<dbReference type="Proteomes" id="UP000758611">
    <property type="component" value="Unassembled WGS sequence"/>
</dbReference>
<dbReference type="RefSeq" id="WP_004832817.1">
    <property type="nucleotide sequence ID" value="NZ_CABKNC010000003.1"/>
</dbReference>
<dbReference type="InterPro" id="IPR010209">
    <property type="entry name" value="Ion_transpt_RnfG/RsxG"/>
</dbReference>
<dbReference type="PIRSF" id="PIRSF006091">
    <property type="entry name" value="E_trnsport_RnfG"/>
    <property type="match status" value="1"/>
</dbReference>
<dbReference type="NCBIfam" id="TIGR01947">
    <property type="entry name" value="rnfG"/>
    <property type="match status" value="1"/>
</dbReference>
<dbReference type="EC" id="7.-.-.-" evidence="6"/>
<proteinExistence type="inferred from homology"/>
<comment type="subcellular location">
    <subcellularLocation>
        <location evidence="6">Cell membrane</location>
        <topology evidence="6">Single-pass membrane protein</topology>
    </subcellularLocation>
</comment>
<gene>
    <name evidence="6" type="primary">rnfG</name>
    <name evidence="9" type="ORF">HXM94_01550</name>
    <name evidence="8" type="ORF">NW74_06565</name>
</gene>
<dbReference type="SMART" id="SM00900">
    <property type="entry name" value="FMN_bind"/>
    <property type="match status" value="1"/>
</dbReference>
<dbReference type="PANTHER" id="PTHR36118">
    <property type="entry name" value="ION-TRANSLOCATING OXIDOREDUCTASE COMPLEX SUBUNIT G"/>
    <property type="match status" value="1"/>
</dbReference>
<evidence type="ECO:0000313" key="9">
    <source>
        <dbReference type="EMBL" id="MBF1306463.1"/>
    </source>
</evidence>
<accession>A0A0B4S2F7</accession>
<dbReference type="AlphaFoldDB" id="A0A0B4S2F7"/>
<reference evidence="8 10" key="1">
    <citation type="submission" date="2014-10" db="EMBL/GenBank/DDBJ databases">
        <title>Complete genome sequence of Parvimonas micra KCOM 1535 (= ChDC B708).</title>
        <authorList>
            <person name="Kook J.-K."/>
            <person name="Park S.-N."/>
            <person name="Lim Y.K."/>
            <person name="Roh H."/>
        </authorList>
    </citation>
    <scope>NUCLEOTIDE SEQUENCE [LARGE SCALE GENOMIC DNA]</scope>
    <source>
        <strain evidence="8">KCOM 1535</strain>
        <strain evidence="10">KCOM 1535 / ChDC B708</strain>
    </source>
</reference>
<sequence length="192" mass="20901">MKETIKLTVRLFLITAIAGFVLAFANSFTSPVIKAREKAQYEAALKEVFADADKFETVEEGKLNTIKTKIKNIEKIEIAKKSDKTVGYVFKTLGKNGYGGDISMLMAVNIENKTIVGFKVLKHSETPGLGSRVTTDEYAKSVVGNKVTEHLVKNLHPDADNDIQAITGTTISVNAVLNGLNAAIDALQELEK</sequence>
<keyword evidence="4 6" id="KW-0288">FMN</keyword>
<dbReference type="GO" id="GO:0009055">
    <property type="term" value="F:electron transfer activity"/>
    <property type="evidence" value="ECO:0007669"/>
    <property type="project" value="InterPro"/>
</dbReference>
<keyword evidence="3 6" id="KW-0285">Flavoprotein</keyword>
<keyword evidence="6" id="KW-0472">Membrane</keyword>
<name>A0A0B4S2F7_9FIRM</name>
<comment type="subunit">
    <text evidence="6">The complex is composed of six subunits: RnfA, RnfB, RnfC, RnfD, RnfE and RnfG.</text>
</comment>
<evidence type="ECO:0000256" key="5">
    <source>
        <dbReference type="ARBA" id="ARBA00022982"/>
    </source>
</evidence>
<evidence type="ECO:0000256" key="4">
    <source>
        <dbReference type="ARBA" id="ARBA00022643"/>
    </source>
</evidence>
<keyword evidence="2 6" id="KW-0597">Phosphoprotein</keyword>
<reference evidence="9" key="2">
    <citation type="submission" date="2020-04" db="EMBL/GenBank/DDBJ databases">
        <title>Deep metagenomics examines the oral microbiome during advanced dental caries in children, revealing novel taxa and co-occurrences with host molecules.</title>
        <authorList>
            <person name="Baker J.L."/>
            <person name="Morton J.T."/>
            <person name="Dinis M."/>
            <person name="Alvarez R."/>
            <person name="Tran N.C."/>
            <person name="Knight R."/>
            <person name="Edlund A."/>
        </authorList>
    </citation>
    <scope>NUCLEOTIDE SEQUENCE</scope>
    <source>
        <strain evidence="9">JCVI_23_bin.11</strain>
    </source>
</reference>
<dbReference type="OrthoDB" id="9794010at2"/>
<evidence type="ECO:0000256" key="1">
    <source>
        <dbReference type="ARBA" id="ARBA00022448"/>
    </source>
</evidence>
<dbReference type="Proteomes" id="UP000031386">
    <property type="component" value="Chromosome"/>
</dbReference>
<dbReference type="STRING" id="33033.NW74_06565"/>
<evidence type="ECO:0000259" key="7">
    <source>
        <dbReference type="SMART" id="SM00900"/>
    </source>
</evidence>
<keyword evidence="6" id="KW-1133">Transmembrane helix</keyword>
<dbReference type="GO" id="GO:0010181">
    <property type="term" value="F:FMN binding"/>
    <property type="evidence" value="ECO:0007669"/>
    <property type="project" value="InterPro"/>
</dbReference>
<comment type="cofactor">
    <cofactor evidence="6">
        <name>FMN</name>
        <dbReference type="ChEBI" id="CHEBI:58210"/>
    </cofactor>
</comment>
<dbReference type="GO" id="GO:0005886">
    <property type="term" value="C:plasma membrane"/>
    <property type="evidence" value="ECO:0007669"/>
    <property type="project" value="UniProtKB-SubCell"/>
</dbReference>
<evidence type="ECO:0000313" key="10">
    <source>
        <dbReference type="Proteomes" id="UP000031386"/>
    </source>
</evidence>
<keyword evidence="5 6" id="KW-0249">Electron transport</keyword>
<dbReference type="HAMAP" id="MF_00479">
    <property type="entry name" value="RsxG_RnfG"/>
    <property type="match status" value="1"/>
</dbReference>
<evidence type="ECO:0000313" key="8">
    <source>
        <dbReference type="EMBL" id="AIZ37013.1"/>
    </source>
</evidence>
<keyword evidence="6" id="KW-1003">Cell membrane</keyword>
<keyword evidence="6" id="KW-1278">Translocase</keyword>
<dbReference type="EMBL" id="CP009761">
    <property type="protein sequence ID" value="AIZ37013.1"/>
    <property type="molecule type" value="Genomic_DNA"/>
</dbReference>
<evidence type="ECO:0000256" key="3">
    <source>
        <dbReference type="ARBA" id="ARBA00022630"/>
    </source>
</evidence>
<keyword evidence="6" id="KW-0812">Transmembrane</keyword>
<organism evidence="8 10">
    <name type="scientific">Parvimonas micra</name>
    <dbReference type="NCBI Taxonomy" id="33033"/>
    <lineage>
        <taxon>Bacteria</taxon>
        <taxon>Bacillati</taxon>
        <taxon>Bacillota</taxon>
        <taxon>Tissierellia</taxon>
        <taxon>Tissierellales</taxon>
        <taxon>Peptoniphilaceae</taxon>
        <taxon>Parvimonas</taxon>
    </lineage>
</organism>
<evidence type="ECO:0000256" key="6">
    <source>
        <dbReference type="HAMAP-Rule" id="MF_00479"/>
    </source>
</evidence>
<evidence type="ECO:0000256" key="2">
    <source>
        <dbReference type="ARBA" id="ARBA00022553"/>
    </source>
</evidence>
<comment type="function">
    <text evidence="6">Part of a membrane-bound complex that couples electron transfer with translocation of ions across the membrane.</text>
</comment>
<comment type="similarity">
    <text evidence="6">Belongs to the RnfG family.</text>
</comment>
<dbReference type="EMBL" id="JABZRE010000003">
    <property type="protein sequence ID" value="MBF1306463.1"/>
    <property type="molecule type" value="Genomic_DNA"/>
</dbReference>
<dbReference type="Pfam" id="PF04205">
    <property type="entry name" value="FMN_bind"/>
    <property type="match status" value="1"/>
</dbReference>